<reference evidence="6" key="1">
    <citation type="submission" date="2023-09" db="EMBL/GenBank/DDBJ databases">
        <authorList>
            <person name="Li S."/>
            <person name="Li X."/>
            <person name="Zhang C."/>
            <person name="Zhao Z."/>
        </authorList>
    </citation>
    <scope>NUCLEOTIDE SEQUENCE [LARGE SCALE GENOMIC DNA]</scope>
    <source>
        <strain evidence="6">SQ345</strain>
    </source>
</reference>
<keyword evidence="3" id="KW-1133">Transmembrane helix</keyword>
<sequence>MSEFHFIRPLWLLAVIVLVWVIWQLRKIRISSSAWHHVIPKHLANMLLSSNENKKPVSLIPASVIGLLFIFALAGPTWQKLPQPVFDVERGSVVIMDMSFSMMATDIKPNRLTMARFKAMDLVEKIDEGEIGLVAYAGDAFIISPLTADIENIKLLLPSLSPSIMPELGSNPYPALILANEMLQNAGHLEGDIYWVTDGISSDELSDITDFANEHPHRINILGVGSEQGAPITLANGELMKDRGGNIVIPKMNAPRLARISKNSGGVFSQITADDSDLENLSELKALDAKKEMQNEQDNLGDQWQEMGPYLLLIALPLMLGYFRRGVLFTPVLLSLVIASSLHTPKAEASLWDDLWQTKNQQAQSNFEKQQYAEAAKQFSKPLWQGSSYYKAGDFEKALEAFKQVESTESRYNQGNALAKLQQYDDAINAYDEVLTQNPDHQDAAINKALVEQLKQQEQQQDQSNQEQNSDDSNQEQNQEQSEQQQSGENGDNDNNQDQNQQDGENQDQQQQDQNQQDGENQDQQSQDSQSQESPNGDQNPNEQESEQQSKDNEQQSAEQDESEQEQNAAAQADNAEQDEQQSAQDEQSAGVVDSASNEDAELNQKHEQMLRKVTDDPQLLLRNKMKLEYQKRRQNRSSIGVKEKW</sequence>
<evidence type="ECO:0000256" key="2">
    <source>
        <dbReference type="SAM" id="MobiDB-lite"/>
    </source>
</evidence>
<dbReference type="PROSITE" id="PS50234">
    <property type="entry name" value="VWFA"/>
    <property type="match status" value="1"/>
</dbReference>
<dbReference type="SUPFAM" id="SSF48452">
    <property type="entry name" value="TPR-like"/>
    <property type="match status" value="1"/>
</dbReference>
<organism evidence="5 6">
    <name type="scientific">Thalassotalea nanhaiensis</name>
    <dbReference type="NCBI Taxonomy" id="3065648"/>
    <lineage>
        <taxon>Bacteria</taxon>
        <taxon>Pseudomonadati</taxon>
        <taxon>Pseudomonadota</taxon>
        <taxon>Gammaproteobacteria</taxon>
        <taxon>Alteromonadales</taxon>
        <taxon>Colwelliaceae</taxon>
        <taxon>Thalassotalea</taxon>
    </lineage>
</organism>
<feature type="compositionally biased region" description="Low complexity" evidence="2">
    <location>
        <begin position="456"/>
        <end position="468"/>
    </location>
</feature>
<dbReference type="InterPro" id="IPR002035">
    <property type="entry name" value="VWF_A"/>
</dbReference>
<dbReference type="EMBL" id="CP134146">
    <property type="protein sequence ID" value="WNC69566.1"/>
    <property type="molecule type" value="Genomic_DNA"/>
</dbReference>
<keyword evidence="3" id="KW-0812">Transmembrane</keyword>
<dbReference type="PANTHER" id="PTHR22550:SF14">
    <property type="entry name" value="VWFA DOMAIN-CONTAINING PROTEIN"/>
    <property type="match status" value="1"/>
</dbReference>
<evidence type="ECO:0000256" key="3">
    <source>
        <dbReference type="SAM" id="Phobius"/>
    </source>
</evidence>
<dbReference type="Gene3D" id="3.40.50.410">
    <property type="entry name" value="von Willebrand factor, type A domain"/>
    <property type="match status" value="1"/>
</dbReference>
<dbReference type="Pfam" id="PF13519">
    <property type="entry name" value="VWA_2"/>
    <property type="match status" value="1"/>
</dbReference>
<dbReference type="Gene3D" id="1.25.40.10">
    <property type="entry name" value="Tetratricopeptide repeat domain"/>
    <property type="match status" value="1"/>
</dbReference>
<keyword evidence="1" id="KW-0802">TPR repeat</keyword>
<dbReference type="InterPro" id="IPR019734">
    <property type="entry name" value="TPR_rpt"/>
</dbReference>
<accession>A0ABY9TLG7</accession>
<dbReference type="PROSITE" id="PS50005">
    <property type="entry name" value="TPR"/>
    <property type="match status" value="1"/>
</dbReference>
<dbReference type="Proteomes" id="UP001248581">
    <property type="component" value="Chromosome"/>
</dbReference>
<feature type="transmembrane region" description="Helical" evidence="3">
    <location>
        <begin position="6"/>
        <end position="23"/>
    </location>
</feature>
<evidence type="ECO:0000259" key="4">
    <source>
        <dbReference type="PROSITE" id="PS50234"/>
    </source>
</evidence>
<feature type="compositionally biased region" description="Low complexity" evidence="2">
    <location>
        <begin position="566"/>
        <end position="590"/>
    </location>
</feature>
<evidence type="ECO:0000313" key="6">
    <source>
        <dbReference type="Proteomes" id="UP001248581"/>
    </source>
</evidence>
<feature type="repeat" description="TPR" evidence="1">
    <location>
        <begin position="408"/>
        <end position="441"/>
    </location>
</feature>
<feature type="transmembrane region" description="Helical" evidence="3">
    <location>
        <begin position="57"/>
        <end position="78"/>
    </location>
</feature>
<dbReference type="PANTHER" id="PTHR22550">
    <property type="entry name" value="SPORE GERMINATION PROTEIN"/>
    <property type="match status" value="1"/>
</dbReference>
<name>A0ABY9TLG7_9GAMM</name>
<feature type="compositionally biased region" description="Low complexity" evidence="2">
    <location>
        <begin position="475"/>
        <end position="533"/>
    </location>
</feature>
<gene>
    <name evidence="5" type="ORF">RI845_05305</name>
</gene>
<dbReference type="RefSeq" id="WP_348388708.1">
    <property type="nucleotide sequence ID" value="NZ_CP134146.1"/>
</dbReference>
<keyword evidence="3" id="KW-0472">Membrane</keyword>
<evidence type="ECO:0000256" key="1">
    <source>
        <dbReference type="PROSITE-ProRule" id="PRU00339"/>
    </source>
</evidence>
<feature type="domain" description="VWFA" evidence="4">
    <location>
        <begin position="91"/>
        <end position="287"/>
    </location>
</feature>
<feature type="region of interest" description="Disordered" evidence="2">
    <location>
        <begin position="454"/>
        <end position="621"/>
    </location>
</feature>
<dbReference type="InterPro" id="IPR036465">
    <property type="entry name" value="vWFA_dom_sf"/>
</dbReference>
<dbReference type="Pfam" id="PF00515">
    <property type="entry name" value="TPR_1"/>
    <property type="match status" value="1"/>
</dbReference>
<dbReference type="InterPro" id="IPR050768">
    <property type="entry name" value="UPF0353/GerABKA_families"/>
</dbReference>
<dbReference type="SUPFAM" id="SSF53300">
    <property type="entry name" value="vWA-like"/>
    <property type="match status" value="1"/>
</dbReference>
<keyword evidence="6" id="KW-1185">Reference proteome</keyword>
<evidence type="ECO:0000313" key="5">
    <source>
        <dbReference type="EMBL" id="WNC69566.1"/>
    </source>
</evidence>
<dbReference type="Pfam" id="PF13174">
    <property type="entry name" value="TPR_6"/>
    <property type="match status" value="1"/>
</dbReference>
<feature type="compositionally biased region" description="Basic and acidic residues" evidence="2">
    <location>
        <begin position="603"/>
        <end position="616"/>
    </location>
</feature>
<dbReference type="InterPro" id="IPR011990">
    <property type="entry name" value="TPR-like_helical_dom_sf"/>
</dbReference>
<dbReference type="SMART" id="SM00028">
    <property type="entry name" value="TPR"/>
    <property type="match status" value="1"/>
</dbReference>
<proteinExistence type="predicted"/>
<protein>
    <submittedName>
        <fullName evidence="5">Tetratricopeptide repeat protein</fullName>
    </submittedName>
</protein>